<sequence length="129" mass="14302">MKEQDIKTVARVLLGASLVYAGISHLTFARKEFQAQVPDFVPLKKDDTVVYSGIAEIAMGSALIAAPKEYRQRVGQAAAAFFTAVFPGNIAQLVNHRDAFGLDTDKKRFVRLCFQPVLIWWALKSTSDK</sequence>
<dbReference type="RefSeq" id="WP_215231978.1">
    <property type="nucleotide sequence ID" value="NZ_CAJRAU010000001.1"/>
</dbReference>
<gene>
    <name evidence="2" type="ORF">DYBT9623_00565</name>
</gene>
<keyword evidence="3" id="KW-1185">Reference proteome</keyword>
<dbReference type="PANTHER" id="PTHR36974:SF1">
    <property type="entry name" value="DOXX FAMILY MEMBRANE PROTEIN"/>
    <property type="match status" value="1"/>
</dbReference>
<evidence type="ECO:0008006" key="4">
    <source>
        <dbReference type="Google" id="ProtNLM"/>
    </source>
</evidence>
<keyword evidence="1" id="KW-0812">Transmembrane</keyword>
<reference evidence="2 3" key="1">
    <citation type="submission" date="2021-04" db="EMBL/GenBank/DDBJ databases">
        <authorList>
            <person name="Rodrigo-Torres L."/>
            <person name="Arahal R. D."/>
            <person name="Lucena T."/>
        </authorList>
    </citation>
    <scope>NUCLEOTIDE SEQUENCE [LARGE SCALE GENOMIC DNA]</scope>
    <source>
        <strain evidence="2 3">CECT 9623</strain>
    </source>
</reference>
<keyword evidence="1" id="KW-0472">Membrane</keyword>
<protein>
    <recommendedName>
        <fullName evidence="4">DoxX family protein</fullName>
    </recommendedName>
</protein>
<evidence type="ECO:0000313" key="2">
    <source>
        <dbReference type="EMBL" id="CAG5067838.1"/>
    </source>
</evidence>
<keyword evidence="1" id="KW-1133">Transmembrane helix</keyword>
<feature type="transmembrane region" description="Helical" evidence="1">
    <location>
        <begin position="12"/>
        <end position="29"/>
    </location>
</feature>
<accession>A0ABM8UK13</accession>
<evidence type="ECO:0000313" key="3">
    <source>
        <dbReference type="Proteomes" id="UP000679725"/>
    </source>
</evidence>
<name>A0ABM8UK13_9BACT</name>
<comment type="caution">
    <text evidence="2">The sequence shown here is derived from an EMBL/GenBank/DDBJ whole genome shotgun (WGS) entry which is preliminary data.</text>
</comment>
<dbReference type="EMBL" id="CAJRAU010000001">
    <property type="protein sequence ID" value="CAG5067838.1"/>
    <property type="molecule type" value="Genomic_DNA"/>
</dbReference>
<evidence type="ECO:0000256" key="1">
    <source>
        <dbReference type="SAM" id="Phobius"/>
    </source>
</evidence>
<dbReference type="Proteomes" id="UP000679725">
    <property type="component" value="Unassembled WGS sequence"/>
</dbReference>
<dbReference type="PANTHER" id="PTHR36974">
    <property type="entry name" value="MEMBRANE PROTEIN-RELATED"/>
    <property type="match status" value="1"/>
</dbReference>
<proteinExistence type="predicted"/>
<organism evidence="2 3">
    <name type="scientific">Dyadobacter linearis</name>
    <dbReference type="NCBI Taxonomy" id="2823330"/>
    <lineage>
        <taxon>Bacteria</taxon>
        <taxon>Pseudomonadati</taxon>
        <taxon>Bacteroidota</taxon>
        <taxon>Cytophagia</taxon>
        <taxon>Cytophagales</taxon>
        <taxon>Spirosomataceae</taxon>
        <taxon>Dyadobacter</taxon>
    </lineage>
</organism>
<feature type="transmembrane region" description="Helical" evidence="1">
    <location>
        <begin position="49"/>
        <end position="66"/>
    </location>
</feature>